<keyword evidence="2" id="KW-1185">Reference proteome</keyword>
<dbReference type="KEGG" id="ftj:FTUN_7741"/>
<name>A0A6M5Z307_9BACT</name>
<reference evidence="2" key="1">
    <citation type="submission" date="2020-05" db="EMBL/GenBank/DDBJ databases">
        <title>Frigoriglobus tundricola gen. nov., sp. nov., a psychrotolerant cellulolytic planctomycete of the family Gemmataceae with two divergent copies of 16S rRNA gene.</title>
        <authorList>
            <person name="Kulichevskaya I.S."/>
            <person name="Ivanova A.A."/>
            <person name="Naumoff D.G."/>
            <person name="Beletsky A.V."/>
            <person name="Rijpstra W.I.C."/>
            <person name="Sinninghe Damste J.S."/>
            <person name="Mardanov A.V."/>
            <person name="Ravin N.V."/>
            <person name="Dedysh S.N."/>
        </authorList>
    </citation>
    <scope>NUCLEOTIDE SEQUENCE [LARGE SCALE GENOMIC DNA]</scope>
    <source>
        <strain evidence="2">PL17</strain>
    </source>
</reference>
<sequence>MCPGRPPSRSGTPGLGRRWRRSGAPFLRPGFEYPAPLVAEAVKDVADGLTGGRLPVQFWDGQEGLADGRGGDPGEGERGLEFGVGLGVRIDQPADVLLQRRVLLLRGRPPPRHEILDAADAGAEFVTAGVDGVASPPTPSPECGFGEAGRTAAVRVGRVGLDLPPLVPGEQGRRQQNRPPRVVREIRHDRFLREARLGADRMLVDHHPATAQFRHPSLPSEIPADPRGETERHPAQAALLGWEPIRLIPLTPRDGTAHSARKWAHLFLAGRAAETSLTKPAVRGHCTDCSTAPNAGNYRSL</sequence>
<protein>
    <submittedName>
        <fullName evidence="1">Uncharacterized protein</fullName>
    </submittedName>
</protein>
<dbReference type="EMBL" id="CP053452">
    <property type="protein sequence ID" value="QJX00117.1"/>
    <property type="molecule type" value="Genomic_DNA"/>
</dbReference>
<organism evidence="1 2">
    <name type="scientific">Frigoriglobus tundricola</name>
    <dbReference type="NCBI Taxonomy" id="2774151"/>
    <lineage>
        <taxon>Bacteria</taxon>
        <taxon>Pseudomonadati</taxon>
        <taxon>Planctomycetota</taxon>
        <taxon>Planctomycetia</taxon>
        <taxon>Gemmatales</taxon>
        <taxon>Gemmataceae</taxon>
        <taxon>Frigoriglobus</taxon>
    </lineage>
</organism>
<dbReference type="AlphaFoldDB" id="A0A6M5Z307"/>
<accession>A0A6M5Z307</accession>
<evidence type="ECO:0000313" key="2">
    <source>
        <dbReference type="Proteomes" id="UP000503447"/>
    </source>
</evidence>
<evidence type="ECO:0000313" key="1">
    <source>
        <dbReference type="EMBL" id="QJX00117.1"/>
    </source>
</evidence>
<dbReference type="Proteomes" id="UP000503447">
    <property type="component" value="Chromosome"/>
</dbReference>
<proteinExistence type="predicted"/>
<gene>
    <name evidence="1" type="ORF">FTUN_7741</name>
</gene>